<sequence length="200" mass="21864">MPSTSQSDKNINITMPRSIRSVRLPLLCALLLAACASPNGKLTANYHPDSQARIRVYWGAIVHFHFNTQCAPEEGLLGHAGNSMLASKPGLSSLTNKTVGMPLPPDAARYYHEYLVPAGQPLTISTRISRRTLRGAQVYQETSPRTADTFTPQPGQDYEVFVDGEIGLPRIHVRQLHQLADAISTEPVAVSIAPACEHQR</sequence>
<gene>
    <name evidence="3" type="ORF">LBW59_10770</name>
</gene>
<evidence type="ECO:0000313" key="4">
    <source>
        <dbReference type="Proteomes" id="UP001144050"/>
    </source>
</evidence>
<evidence type="ECO:0000313" key="3">
    <source>
        <dbReference type="EMBL" id="MDB0571251.1"/>
    </source>
</evidence>
<evidence type="ECO:0000256" key="2">
    <source>
        <dbReference type="SAM" id="SignalP"/>
    </source>
</evidence>
<evidence type="ECO:0000256" key="1">
    <source>
        <dbReference type="SAM" id="MobiDB-lite"/>
    </source>
</evidence>
<comment type="caution">
    <text evidence="3">The sequence shown here is derived from an EMBL/GenBank/DDBJ whole genome shotgun (WGS) entry which is preliminary data.</text>
</comment>
<organism evidence="3 4">
    <name type="scientific">Ralstonia solanacearum</name>
    <name type="common">Pseudomonas solanacearum</name>
    <dbReference type="NCBI Taxonomy" id="305"/>
    <lineage>
        <taxon>Bacteria</taxon>
        <taxon>Pseudomonadati</taxon>
        <taxon>Pseudomonadota</taxon>
        <taxon>Betaproteobacteria</taxon>
        <taxon>Burkholderiales</taxon>
        <taxon>Burkholderiaceae</taxon>
        <taxon>Ralstonia</taxon>
        <taxon>Ralstonia solanacearum species complex</taxon>
    </lineage>
</organism>
<feature type="signal peptide" evidence="2">
    <location>
        <begin position="1"/>
        <end position="36"/>
    </location>
</feature>
<dbReference type="EMBL" id="JAIVFG010000015">
    <property type="protein sequence ID" value="MDB0571251.1"/>
    <property type="molecule type" value="Genomic_DNA"/>
</dbReference>
<name>A0AAW5ZMX3_RALSL</name>
<dbReference type="Proteomes" id="UP001144050">
    <property type="component" value="Unassembled WGS sequence"/>
</dbReference>
<proteinExistence type="predicted"/>
<feature type="region of interest" description="Disordered" evidence="1">
    <location>
        <begin position="135"/>
        <end position="154"/>
    </location>
</feature>
<accession>A0AAW5ZMX3</accession>
<feature type="chain" id="PRO_5043510018" evidence="2">
    <location>
        <begin position="37"/>
        <end position="200"/>
    </location>
</feature>
<dbReference type="RefSeq" id="WP_271656555.1">
    <property type="nucleotide sequence ID" value="NZ_JAIVFG010000015.1"/>
</dbReference>
<protein>
    <submittedName>
        <fullName evidence="3">Uncharacterized protein</fullName>
    </submittedName>
</protein>
<feature type="compositionally biased region" description="Polar residues" evidence="1">
    <location>
        <begin position="139"/>
        <end position="154"/>
    </location>
</feature>
<dbReference type="AlphaFoldDB" id="A0AAW5ZMX3"/>
<keyword evidence="2" id="KW-0732">Signal</keyword>
<reference evidence="3" key="1">
    <citation type="submission" date="2021-09" db="EMBL/GenBank/DDBJ databases">
        <title>Genomic analysis of Ralstonia spp.</title>
        <authorList>
            <person name="Aburjaile F."/>
            <person name="Ariute J.C."/>
            <person name="Pais A.K.L."/>
            <person name="Albuquerque G.M.R."/>
            <person name="Silva A.M.F."/>
            <person name="Brenig B."/>
            <person name="Azevedo V."/>
            <person name="Matiuzzi M."/>
            <person name="Ramos R."/>
            <person name="Goes-Neto A."/>
            <person name="Soares S."/>
            <person name="Iseppon A.M.B."/>
            <person name="Souza E."/>
            <person name="Gama M."/>
        </authorList>
    </citation>
    <scope>NUCLEOTIDE SEQUENCE</scope>
    <source>
        <strain evidence="3">CCRMRs91</strain>
    </source>
</reference>